<organism evidence="1 2">
    <name type="scientific">Melastoma candidum</name>
    <dbReference type="NCBI Taxonomy" id="119954"/>
    <lineage>
        <taxon>Eukaryota</taxon>
        <taxon>Viridiplantae</taxon>
        <taxon>Streptophyta</taxon>
        <taxon>Embryophyta</taxon>
        <taxon>Tracheophyta</taxon>
        <taxon>Spermatophyta</taxon>
        <taxon>Magnoliopsida</taxon>
        <taxon>eudicotyledons</taxon>
        <taxon>Gunneridae</taxon>
        <taxon>Pentapetalae</taxon>
        <taxon>rosids</taxon>
        <taxon>malvids</taxon>
        <taxon>Myrtales</taxon>
        <taxon>Melastomataceae</taxon>
        <taxon>Melastomatoideae</taxon>
        <taxon>Melastomateae</taxon>
        <taxon>Melastoma</taxon>
    </lineage>
</organism>
<comment type="caution">
    <text evidence="1">The sequence shown here is derived from an EMBL/GenBank/DDBJ whole genome shotgun (WGS) entry which is preliminary data.</text>
</comment>
<protein>
    <submittedName>
        <fullName evidence="1">Uncharacterized protein</fullName>
    </submittedName>
</protein>
<gene>
    <name evidence="1" type="ORF">MLD38_034925</name>
</gene>
<sequence length="91" mass="9696">MPTAEADGLLDHALQADEYGLGAVVAGDDDLGVTGKDGELLLAAVPADTRQLRSVHRLNHLVFRTPGNEDRGPKKRRRARKEINGDGALGV</sequence>
<proteinExistence type="predicted"/>
<evidence type="ECO:0000313" key="2">
    <source>
        <dbReference type="Proteomes" id="UP001057402"/>
    </source>
</evidence>
<name>A0ACB9MDM1_9MYRT</name>
<accession>A0ACB9MDM1</accession>
<keyword evidence="2" id="KW-1185">Reference proteome</keyword>
<dbReference type="Proteomes" id="UP001057402">
    <property type="component" value="Chromosome 10"/>
</dbReference>
<dbReference type="EMBL" id="CM042889">
    <property type="protein sequence ID" value="KAI4321559.1"/>
    <property type="molecule type" value="Genomic_DNA"/>
</dbReference>
<evidence type="ECO:0000313" key="1">
    <source>
        <dbReference type="EMBL" id="KAI4321559.1"/>
    </source>
</evidence>
<reference evidence="2" key="1">
    <citation type="journal article" date="2023" name="Front. Plant Sci.">
        <title>Chromosomal-level genome assembly of Melastoma candidum provides insights into trichome evolution.</title>
        <authorList>
            <person name="Zhong Y."/>
            <person name="Wu W."/>
            <person name="Sun C."/>
            <person name="Zou P."/>
            <person name="Liu Y."/>
            <person name="Dai S."/>
            <person name="Zhou R."/>
        </authorList>
    </citation>
    <scope>NUCLEOTIDE SEQUENCE [LARGE SCALE GENOMIC DNA]</scope>
</reference>